<evidence type="ECO:0000313" key="2">
    <source>
        <dbReference type="EMBL" id="RLU18649.1"/>
    </source>
</evidence>
<dbReference type="EMBL" id="QOIP01000009">
    <property type="protein sequence ID" value="RLU18649.1"/>
    <property type="molecule type" value="Genomic_DNA"/>
</dbReference>
<dbReference type="PANTHER" id="PTHR22876:SF5">
    <property type="entry name" value="CHROMOSOME 9 OPEN READING FRAME 85"/>
    <property type="match status" value="1"/>
</dbReference>
<dbReference type="InterPro" id="IPR019351">
    <property type="entry name" value="DUF2039"/>
</dbReference>
<evidence type="ECO:0000256" key="1">
    <source>
        <dbReference type="SAM" id="MobiDB-lite"/>
    </source>
</evidence>
<feature type="region of interest" description="Disordered" evidence="1">
    <location>
        <begin position="140"/>
        <end position="237"/>
    </location>
</feature>
<comment type="caution">
    <text evidence="2">The sequence shown here is derived from an EMBL/GenBank/DDBJ whole genome shotgun (WGS) entry which is preliminary data.</text>
</comment>
<feature type="compositionally biased region" description="Polar residues" evidence="1">
    <location>
        <begin position="154"/>
        <end position="175"/>
    </location>
</feature>
<dbReference type="PANTHER" id="PTHR22876">
    <property type="entry name" value="ZGC:101016"/>
    <property type="match status" value="1"/>
</dbReference>
<dbReference type="Proteomes" id="UP000279307">
    <property type="component" value="Chromosome 9"/>
</dbReference>
<sequence length="402" mass="45873">MSSQRGNTSRSRPQKHKNHTVFKNNLHDSSQKTKFINNLQIVNVCERCKSIIEWKIKYKKYKTLKAPAKCTKCEQKTVKHAYHNICLPCAKQREVCPKCGKKEEIVEGRPNKEEQIKLDAELRTILKTMSERKRRTFLRYVNQKSEKNSNKQNTSGLNTDASETNCQDTSENVTGPRSPGPVYKLPTLVGYHDHDPSRRRNPAYSMRPRTDTRTYLLGPGPRYDTRNLTKSGRHNSPAYTIRGREAWRLRDRAPGPGAYSPELCPPMNHSRRPSAYSIRSRDVIRILDEGPGPNSYLLPTCIGPKVPDKRAQGAFSIASHHKIRGEIVGPGPAAYTKVDYNTIKRRSPAYSLKGRHILREQFRSPAPVFYPLYDTRKRAPVYSFGTKHSECTGVPVTQLDDN</sequence>
<dbReference type="InterPro" id="IPR010736">
    <property type="entry name" value="SHIPPO-rpt"/>
</dbReference>
<proteinExistence type="predicted"/>
<organism evidence="2 3">
    <name type="scientific">Ooceraea biroi</name>
    <name type="common">Clonal raider ant</name>
    <name type="synonym">Cerapachys biroi</name>
    <dbReference type="NCBI Taxonomy" id="2015173"/>
    <lineage>
        <taxon>Eukaryota</taxon>
        <taxon>Metazoa</taxon>
        <taxon>Ecdysozoa</taxon>
        <taxon>Arthropoda</taxon>
        <taxon>Hexapoda</taxon>
        <taxon>Insecta</taxon>
        <taxon>Pterygota</taxon>
        <taxon>Neoptera</taxon>
        <taxon>Endopterygota</taxon>
        <taxon>Hymenoptera</taxon>
        <taxon>Apocrita</taxon>
        <taxon>Aculeata</taxon>
        <taxon>Formicoidea</taxon>
        <taxon>Formicidae</taxon>
        <taxon>Dorylinae</taxon>
        <taxon>Ooceraea</taxon>
    </lineage>
</organism>
<feature type="region of interest" description="Disordered" evidence="1">
    <location>
        <begin position="1"/>
        <end position="23"/>
    </location>
</feature>
<name>A0A3L8DFG9_OOCBI</name>
<dbReference type="AlphaFoldDB" id="A0A3L8DFG9"/>
<reference evidence="2 3" key="1">
    <citation type="journal article" date="2018" name="Genome Res.">
        <title>The genomic architecture and molecular evolution of ant odorant receptors.</title>
        <authorList>
            <person name="McKenzie S.K."/>
            <person name="Kronauer D.J.C."/>
        </authorList>
    </citation>
    <scope>NUCLEOTIDE SEQUENCE [LARGE SCALE GENOMIC DNA]</scope>
    <source>
        <strain evidence="2">Clonal line C1</strain>
    </source>
</reference>
<feature type="compositionally biased region" description="Polar residues" evidence="1">
    <location>
        <begin position="1"/>
        <end position="11"/>
    </location>
</feature>
<accession>A0A3L8DFG9</accession>
<protein>
    <submittedName>
        <fullName evidence="2">Uncharacterized protein</fullName>
    </submittedName>
</protein>
<dbReference type="Pfam" id="PF07004">
    <property type="entry name" value="SHIPPO-rpt"/>
    <property type="match status" value="2"/>
</dbReference>
<gene>
    <name evidence="2" type="ORF">DMN91_009006</name>
</gene>
<dbReference type="OrthoDB" id="440566at2759"/>
<evidence type="ECO:0000313" key="3">
    <source>
        <dbReference type="Proteomes" id="UP000279307"/>
    </source>
</evidence>
<dbReference type="Pfam" id="PF10217">
    <property type="entry name" value="DUF2039"/>
    <property type="match status" value="1"/>
</dbReference>